<comment type="caution">
    <text evidence="1">The sequence shown here is derived from an EMBL/GenBank/DDBJ whole genome shotgun (WGS) entry which is preliminary data.</text>
</comment>
<proteinExistence type="predicted"/>
<dbReference type="Proteomes" id="UP001249760">
    <property type="component" value="Unassembled WGS sequence"/>
</dbReference>
<gene>
    <name evidence="1" type="ORF">QNO04_06345</name>
</gene>
<reference evidence="1 2" key="1">
    <citation type="submission" date="2023-05" db="EMBL/GenBank/DDBJ databases">
        <title>Streptomyces fuscus sp. nov., a brown-black pigment producing actinomyces isolated from dry sand of Sea duck farm.</title>
        <authorList>
            <person name="Xie J."/>
            <person name="Shen N."/>
        </authorList>
    </citation>
    <scope>NUCLEOTIDE SEQUENCE [LARGE SCALE GENOMIC DNA]</scope>
    <source>
        <strain evidence="1 2">CGMCC 4.1745</strain>
    </source>
</reference>
<sequence>MAEDRAPATRAEAVEFVRELPVRPDYFGAGYREGEPYDGDPARWAVLGEDCVWRREPLPDGVLASLTRAFVLPATKDKEPVQVSLTVTVHADVTGGRRDMAVSLEESLRCPEQRLNATQRVRGLYSQANPFEEERNAIADDDLVEYGEYLVDGDEQARPFNWYKYRLGPVTVAATARIGAGRTEEERSAVSSEVAKGVSFVAADIDRLAGAGGPSGKAASR</sequence>
<protein>
    <submittedName>
        <fullName evidence="1">Uncharacterized protein</fullName>
    </submittedName>
</protein>
<name>A0ABU3JMB6_9ACTN</name>
<keyword evidence="2" id="KW-1185">Reference proteome</keyword>
<evidence type="ECO:0000313" key="1">
    <source>
        <dbReference type="EMBL" id="MDT6983073.1"/>
    </source>
</evidence>
<evidence type="ECO:0000313" key="2">
    <source>
        <dbReference type="Proteomes" id="UP001249760"/>
    </source>
</evidence>
<accession>A0ABU3JMB6</accession>
<organism evidence="1 2">
    <name type="scientific">Streptomyces lusitanus</name>
    <dbReference type="NCBI Taxonomy" id="68232"/>
    <lineage>
        <taxon>Bacteria</taxon>
        <taxon>Bacillati</taxon>
        <taxon>Actinomycetota</taxon>
        <taxon>Actinomycetes</taxon>
        <taxon>Kitasatosporales</taxon>
        <taxon>Streptomycetaceae</taxon>
        <taxon>Streptomyces</taxon>
    </lineage>
</organism>
<dbReference type="EMBL" id="JASKMA010000004">
    <property type="protein sequence ID" value="MDT6983073.1"/>
    <property type="molecule type" value="Genomic_DNA"/>
</dbReference>
<dbReference type="RefSeq" id="WP_394305702.1">
    <property type="nucleotide sequence ID" value="NZ_JASKMA010000004.1"/>
</dbReference>